<dbReference type="EMBL" id="JAAVUP010000003">
    <property type="protein sequence ID" value="NKE17712.1"/>
    <property type="molecule type" value="Genomic_DNA"/>
</dbReference>
<evidence type="ECO:0000256" key="1">
    <source>
        <dbReference type="SAM" id="Phobius"/>
    </source>
</evidence>
<name>A0A9X9WFN0_9PROT</name>
<dbReference type="Proteomes" id="UP000746741">
    <property type="component" value="Unassembled WGS sequence"/>
</dbReference>
<proteinExistence type="predicted"/>
<keyword evidence="1" id="KW-0812">Transmembrane</keyword>
<evidence type="ECO:0000313" key="4">
    <source>
        <dbReference type="Proteomes" id="UP000746741"/>
    </source>
</evidence>
<dbReference type="RefSeq" id="WP_168041618.1">
    <property type="nucleotide sequence ID" value="NZ_JAAEDK010000014.1"/>
</dbReference>
<evidence type="ECO:0000313" key="2">
    <source>
        <dbReference type="EMBL" id="MBR0659140.1"/>
    </source>
</evidence>
<dbReference type="AlphaFoldDB" id="A0A9X9WFN0"/>
<keyword evidence="1" id="KW-0472">Membrane</keyword>
<evidence type="ECO:0000313" key="5">
    <source>
        <dbReference type="Proteomes" id="UP001138708"/>
    </source>
</evidence>
<protein>
    <submittedName>
        <fullName evidence="2">Uncharacterized protein</fullName>
    </submittedName>
</protein>
<keyword evidence="1" id="KW-1133">Transmembrane helix</keyword>
<reference evidence="2" key="1">
    <citation type="submission" date="2020-01" db="EMBL/GenBank/DDBJ databases">
        <authorList>
            <person name="Rat A."/>
        </authorList>
    </citation>
    <scope>NUCLEOTIDE SEQUENCE</scope>
    <source>
        <strain evidence="2">LMG 31161</strain>
    </source>
</reference>
<evidence type="ECO:0000313" key="3">
    <source>
        <dbReference type="EMBL" id="NKE17712.1"/>
    </source>
</evidence>
<accession>A0A9X9WFN0</accession>
<sequence length="126" mass="14226">MLSLLTWLLRTSAVVFAVLGGAALWEAAPPGVVEFRSALRASSECRLRALTRSYHAFDWMQRQQQQLARCPPPPRFDWDRDMRTSSLLLLTLSLNVLVLSEIAAASVRRRRLTEEIIDGLEGHHSV</sequence>
<comment type="caution">
    <text evidence="2">The sequence shown here is derived from an EMBL/GenBank/DDBJ whole genome shotgun (WGS) entry which is preliminary data.</text>
</comment>
<reference evidence="3 4" key="2">
    <citation type="submission" date="2020-02" db="EMBL/GenBank/DDBJ databases">
        <authorList>
            <person name="Sun Q."/>
            <person name="Inoue M."/>
        </authorList>
    </citation>
    <scope>NUCLEOTIDE SEQUENCE [LARGE SCALE GENOMIC DNA]</scope>
    <source>
        <strain evidence="3 4">KCTC 22478</strain>
    </source>
</reference>
<feature type="transmembrane region" description="Helical" evidence="1">
    <location>
        <begin position="87"/>
        <end position="107"/>
    </location>
</feature>
<dbReference type="Proteomes" id="UP001138708">
    <property type="component" value="Unassembled WGS sequence"/>
</dbReference>
<gene>
    <name evidence="3" type="ORF">GWK15_12230</name>
    <name evidence="2" type="ORF">GXW75_07770</name>
</gene>
<dbReference type="EMBL" id="JAAEDK010000014">
    <property type="protein sequence ID" value="MBR0659140.1"/>
    <property type="molecule type" value="Genomic_DNA"/>
</dbReference>
<reference evidence="2" key="3">
    <citation type="journal article" date="2021" name="Syst. Appl. Microbiol.">
        <title>Roseomonas hellenica sp. nov., isolated from roots of wild-growing Alkanna tinctoria.</title>
        <authorList>
            <person name="Rat A."/>
            <person name="Naranjo H.D."/>
            <person name="Lebbe L."/>
            <person name="Cnockaert M."/>
            <person name="Krigas N."/>
            <person name="Grigoriadou K."/>
            <person name="Maloupa E."/>
            <person name="Willems A."/>
        </authorList>
    </citation>
    <scope>NUCLEOTIDE SEQUENCE</scope>
    <source>
        <strain evidence="2">LMG 31161</strain>
    </source>
</reference>
<organism evidence="2 5">
    <name type="scientific">Neoroseomonas oryzicola</name>
    <dbReference type="NCBI Taxonomy" id="535904"/>
    <lineage>
        <taxon>Bacteria</taxon>
        <taxon>Pseudomonadati</taxon>
        <taxon>Pseudomonadota</taxon>
        <taxon>Alphaproteobacteria</taxon>
        <taxon>Acetobacterales</taxon>
        <taxon>Acetobacteraceae</taxon>
        <taxon>Neoroseomonas</taxon>
    </lineage>
</organism>
<keyword evidence="4" id="KW-1185">Reference proteome</keyword>